<keyword evidence="3 8" id="KW-0808">Transferase</keyword>
<gene>
    <name evidence="8" type="primary">tagO_9</name>
    <name evidence="8" type="ORF">GALL_391510</name>
</gene>
<feature type="transmembrane region" description="Helical" evidence="7">
    <location>
        <begin position="219"/>
        <end position="238"/>
    </location>
</feature>
<comment type="caution">
    <text evidence="8">The sequence shown here is derived from an EMBL/GenBank/DDBJ whole genome shotgun (WGS) entry which is preliminary data.</text>
</comment>
<protein>
    <submittedName>
        <fullName evidence="8">Putative undecaprenyl-phosphate N-acetylglucosaminyl 1-phosphate transferase</fullName>
        <ecNumber evidence="8">2.7.8.33</ecNumber>
    </submittedName>
</protein>
<evidence type="ECO:0000256" key="6">
    <source>
        <dbReference type="ARBA" id="ARBA00023136"/>
    </source>
</evidence>
<comment type="subcellular location">
    <subcellularLocation>
        <location evidence="1">Cell membrane</location>
        <topology evidence="1">Multi-pass membrane protein</topology>
    </subcellularLocation>
</comment>
<keyword evidence="6 7" id="KW-0472">Membrane</keyword>
<dbReference type="GO" id="GO:0009103">
    <property type="term" value="P:lipopolysaccharide biosynthetic process"/>
    <property type="evidence" value="ECO:0007669"/>
    <property type="project" value="TreeGrafter"/>
</dbReference>
<proteinExistence type="predicted"/>
<dbReference type="EC" id="2.7.8.33" evidence="8"/>
<dbReference type="PANTHER" id="PTHR22926">
    <property type="entry name" value="PHOSPHO-N-ACETYLMURAMOYL-PENTAPEPTIDE-TRANSFERASE"/>
    <property type="match status" value="1"/>
</dbReference>
<dbReference type="EMBL" id="MLJW01001270">
    <property type="protein sequence ID" value="OIQ79128.1"/>
    <property type="molecule type" value="Genomic_DNA"/>
</dbReference>
<evidence type="ECO:0000313" key="8">
    <source>
        <dbReference type="EMBL" id="OIQ79128.1"/>
    </source>
</evidence>
<dbReference type="GO" id="GO:0071555">
    <property type="term" value="P:cell wall organization"/>
    <property type="evidence" value="ECO:0007669"/>
    <property type="project" value="TreeGrafter"/>
</dbReference>
<organism evidence="8">
    <name type="scientific">mine drainage metagenome</name>
    <dbReference type="NCBI Taxonomy" id="410659"/>
    <lineage>
        <taxon>unclassified sequences</taxon>
        <taxon>metagenomes</taxon>
        <taxon>ecological metagenomes</taxon>
    </lineage>
</organism>
<dbReference type="InterPro" id="IPR000715">
    <property type="entry name" value="Glycosyl_transferase_4"/>
</dbReference>
<feature type="transmembrane region" description="Helical" evidence="7">
    <location>
        <begin position="166"/>
        <end position="183"/>
    </location>
</feature>
<evidence type="ECO:0000256" key="1">
    <source>
        <dbReference type="ARBA" id="ARBA00004651"/>
    </source>
</evidence>
<dbReference type="AlphaFoldDB" id="A0A1J5Q6W6"/>
<evidence type="ECO:0000256" key="5">
    <source>
        <dbReference type="ARBA" id="ARBA00022989"/>
    </source>
</evidence>
<dbReference type="Pfam" id="PF00953">
    <property type="entry name" value="Glycos_transf_4"/>
    <property type="match status" value="1"/>
</dbReference>
<name>A0A1J5Q6W6_9ZZZZ</name>
<dbReference type="PANTHER" id="PTHR22926:SF3">
    <property type="entry name" value="UNDECAPRENYL-PHOSPHATE ALPHA-N-ACETYLGLUCOSAMINYL 1-PHOSPHATE TRANSFERASE"/>
    <property type="match status" value="1"/>
</dbReference>
<feature type="transmembrane region" description="Helical" evidence="7">
    <location>
        <begin position="116"/>
        <end position="135"/>
    </location>
</feature>
<sequence>MIFYAPMAAALVTLLLTSVVLLSKVGQQIQDIPNERSLHRTPIPRIGGLGLMAGVLAGWGLVWQPWLLPVAAGVLCLMLVSFLDDLRGLSAGWRFLMHFLVAGAFVWVAILPDSGWWLSMVLVVAMVWMTNLYNFMDGSDGLAGGMALFGFGTYALTAWLGGDAGLAMSSLAVAGAALAFLCFNFHPARIFMGDAGSIPLGFLAAALGLIGWQRGAWPMWFPLLVFSPFVIDASVTLLKRMLRGEKVSQAHREHYYQRLVQMGWGHRGTALAEYGLMLGVAGSAVFVAARAPVVQLAFCLGWMLAYLLAMKFIDRQWTLFQSTQDAEL</sequence>
<keyword evidence="4 7" id="KW-0812">Transmembrane</keyword>
<dbReference type="GO" id="GO:0044038">
    <property type="term" value="P:cell wall macromolecule biosynthetic process"/>
    <property type="evidence" value="ECO:0007669"/>
    <property type="project" value="TreeGrafter"/>
</dbReference>
<feature type="transmembrane region" description="Helical" evidence="7">
    <location>
        <begin position="142"/>
        <end position="160"/>
    </location>
</feature>
<evidence type="ECO:0000256" key="3">
    <source>
        <dbReference type="ARBA" id="ARBA00022679"/>
    </source>
</evidence>
<feature type="transmembrane region" description="Helical" evidence="7">
    <location>
        <begin position="51"/>
        <end position="80"/>
    </location>
</feature>
<evidence type="ECO:0000256" key="4">
    <source>
        <dbReference type="ARBA" id="ARBA00022692"/>
    </source>
</evidence>
<feature type="transmembrane region" description="Helical" evidence="7">
    <location>
        <begin position="92"/>
        <end position="110"/>
    </location>
</feature>
<reference evidence="8" key="1">
    <citation type="submission" date="2016-10" db="EMBL/GenBank/DDBJ databases">
        <title>Sequence of Gallionella enrichment culture.</title>
        <authorList>
            <person name="Poehlein A."/>
            <person name="Muehling M."/>
            <person name="Daniel R."/>
        </authorList>
    </citation>
    <scope>NUCLEOTIDE SEQUENCE</scope>
</reference>
<keyword evidence="2" id="KW-1003">Cell membrane</keyword>
<feature type="transmembrane region" description="Helical" evidence="7">
    <location>
        <begin position="195"/>
        <end position="213"/>
    </location>
</feature>
<dbReference type="GO" id="GO:0005886">
    <property type="term" value="C:plasma membrane"/>
    <property type="evidence" value="ECO:0007669"/>
    <property type="project" value="UniProtKB-SubCell"/>
</dbReference>
<evidence type="ECO:0000256" key="7">
    <source>
        <dbReference type="SAM" id="Phobius"/>
    </source>
</evidence>
<dbReference type="GO" id="GO:0036380">
    <property type="term" value="F:UDP-N-acetylglucosamine-undecaprenyl-phosphate N-acetylglucosaminephosphotransferase activity"/>
    <property type="evidence" value="ECO:0007669"/>
    <property type="project" value="UniProtKB-EC"/>
</dbReference>
<feature type="transmembrane region" description="Helical" evidence="7">
    <location>
        <begin position="295"/>
        <end position="313"/>
    </location>
</feature>
<evidence type="ECO:0000256" key="2">
    <source>
        <dbReference type="ARBA" id="ARBA00022475"/>
    </source>
</evidence>
<feature type="transmembrane region" description="Helical" evidence="7">
    <location>
        <begin position="271"/>
        <end position="289"/>
    </location>
</feature>
<dbReference type="CDD" id="cd06854">
    <property type="entry name" value="GT_WbpL_WbcO_like"/>
    <property type="match status" value="1"/>
</dbReference>
<keyword evidence="5 7" id="KW-1133">Transmembrane helix</keyword>
<accession>A0A1J5Q6W6</accession>